<dbReference type="Proteomes" id="UP001236369">
    <property type="component" value="Unassembled WGS sequence"/>
</dbReference>
<evidence type="ECO:0000313" key="1">
    <source>
        <dbReference type="EMBL" id="MDQ0444760.1"/>
    </source>
</evidence>
<proteinExistence type="predicted"/>
<dbReference type="EMBL" id="JAUSVV010000016">
    <property type="protein sequence ID" value="MDQ0444760.1"/>
    <property type="molecule type" value="Genomic_DNA"/>
</dbReference>
<dbReference type="InterPro" id="IPR010838">
    <property type="entry name" value="DUF1444"/>
</dbReference>
<organism evidence="1 2">
    <name type="scientific">Methylobacterium persicinum</name>
    <dbReference type="NCBI Taxonomy" id="374426"/>
    <lineage>
        <taxon>Bacteria</taxon>
        <taxon>Pseudomonadati</taxon>
        <taxon>Pseudomonadota</taxon>
        <taxon>Alphaproteobacteria</taxon>
        <taxon>Hyphomicrobiales</taxon>
        <taxon>Methylobacteriaceae</taxon>
        <taxon>Methylobacterium</taxon>
    </lineage>
</organism>
<dbReference type="Pfam" id="PF07285">
    <property type="entry name" value="DUF1444"/>
    <property type="match status" value="1"/>
</dbReference>
<accession>A0ABU0HST5</accession>
<gene>
    <name evidence="1" type="ORF">QO016_004284</name>
</gene>
<dbReference type="RefSeq" id="WP_238248987.1">
    <property type="nucleotide sequence ID" value="NZ_BPQX01000025.1"/>
</dbReference>
<reference evidence="1 2" key="1">
    <citation type="submission" date="2023-07" db="EMBL/GenBank/DDBJ databases">
        <title>Genomic Encyclopedia of Type Strains, Phase IV (KMG-IV): sequencing the most valuable type-strain genomes for metagenomic binning, comparative biology and taxonomic classification.</title>
        <authorList>
            <person name="Goeker M."/>
        </authorList>
    </citation>
    <scope>NUCLEOTIDE SEQUENCE [LARGE SCALE GENOMIC DNA]</scope>
    <source>
        <strain evidence="1 2">DSM 19562</strain>
    </source>
</reference>
<comment type="caution">
    <text evidence="1">The sequence shown here is derived from an EMBL/GenBank/DDBJ whole genome shotgun (WGS) entry which is preliminary data.</text>
</comment>
<sequence length="299" mass="32989">MSDARFAVRFCRLAVVILALIVGHAVPGWADALRDGRFRDEVVSIIHEIRPAAVIIPDADPTQIRIGERTIALDNLYAHLRNIAASGRRREIESFLASFLPGSGGTVCCASATYEKVKPRLRVQLLPRDFLREHPELVQRPFSTTLAVVYVLDEPKRYRYVTRDMVAEWGVDLAAVEAVAVTNLAEASQDVAAELAVDGDQPFYLLSRSGDDYDAARLLLPRFLDELRKALKAESIVVAAPTRGLLMAWPSDSTKHAALAVAATKLMNEGPYSRSDELFQFDGRNLRPLGATERAGHGR</sequence>
<keyword evidence="2" id="KW-1185">Reference proteome</keyword>
<evidence type="ECO:0008006" key="3">
    <source>
        <dbReference type="Google" id="ProtNLM"/>
    </source>
</evidence>
<evidence type="ECO:0000313" key="2">
    <source>
        <dbReference type="Proteomes" id="UP001236369"/>
    </source>
</evidence>
<protein>
    <recommendedName>
        <fullName evidence="3">DUF1444 domain-containing protein</fullName>
    </recommendedName>
</protein>
<name>A0ABU0HST5_9HYPH</name>